<reference evidence="2" key="1">
    <citation type="journal article" date="2021" name="PeerJ">
        <title>Extensive microbial diversity within the chicken gut microbiome revealed by metagenomics and culture.</title>
        <authorList>
            <person name="Gilroy R."/>
            <person name="Ravi A."/>
            <person name="Getino M."/>
            <person name="Pursley I."/>
            <person name="Horton D.L."/>
            <person name="Alikhan N.F."/>
            <person name="Baker D."/>
            <person name="Gharbi K."/>
            <person name="Hall N."/>
            <person name="Watson M."/>
            <person name="Adriaenssens E.M."/>
            <person name="Foster-Nyarko E."/>
            <person name="Jarju S."/>
            <person name="Secka A."/>
            <person name="Antonio M."/>
            <person name="Oren A."/>
            <person name="Chaudhuri R.R."/>
            <person name="La Ragione R."/>
            <person name="Hildebrand F."/>
            <person name="Pallen M.J."/>
        </authorList>
    </citation>
    <scope>NUCLEOTIDE SEQUENCE</scope>
    <source>
        <strain evidence="2">ChiHjej9B8-1298</strain>
    </source>
</reference>
<protein>
    <submittedName>
        <fullName evidence="2">MBL fold metallo-hydrolase</fullName>
    </submittedName>
</protein>
<evidence type="ECO:0000313" key="3">
    <source>
        <dbReference type="Proteomes" id="UP000824028"/>
    </source>
</evidence>
<evidence type="ECO:0000313" key="2">
    <source>
        <dbReference type="EMBL" id="HIZ33751.1"/>
    </source>
</evidence>
<dbReference type="SMART" id="SM00849">
    <property type="entry name" value="Lactamase_B"/>
    <property type="match status" value="1"/>
</dbReference>
<dbReference type="InterPro" id="IPR052533">
    <property type="entry name" value="WalJ/YycJ-like"/>
</dbReference>
<accession>A0A9D2EAI9</accession>
<dbReference type="SUPFAM" id="SSF56281">
    <property type="entry name" value="Metallo-hydrolase/oxidoreductase"/>
    <property type="match status" value="1"/>
</dbReference>
<dbReference type="PANTHER" id="PTHR47619">
    <property type="entry name" value="METALLO-HYDROLASE YYCJ-RELATED"/>
    <property type="match status" value="1"/>
</dbReference>
<dbReference type="InterPro" id="IPR036866">
    <property type="entry name" value="RibonucZ/Hydroxyglut_hydro"/>
</dbReference>
<reference evidence="2" key="2">
    <citation type="submission" date="2021-04" db="EMBL/GenBank/DDBJ databases">
        <authorList>
            <person name="Gilroy R."/>
        </authorList>
    </citation>
    <scope>NUCLEOTIDE SEQUENCE</scope>
    <source>
        <strain evidence="2">ChiHjej9B8-1298</strain>
    </source>
</reference>
<dbReference type="AlphaFoldDB" id="A0A9D2EAI9"/>
<name>A0A9D2EAI9_9BACE</name>
<proteinExistence type="predicted"/>
<organism evidence="2 3">
    <name type="scientific">Candidatus Bacteroides merdigallinarum</name>
    <dbReference type="NCBI Taxonomy" id="2838473"/>
    <lineage>
        <taxon>Bacteria</taxon>
        <taxon>Pseudomonadati</taxon>
        <taxon>Bacteroidota</taxon>
        <taxon>Bacteroidia</taxon>
        <taxon>Bacteroidales</taxon>
        <taxon>Bacteroidaceae</taxon>
        <taxon>Bacteroides</taxon>
    </lineage>
</organism>
<dbReference type="Pfam" id="PF12706">
    <property type="entry name" value="Lactamase_B_2"/>
    <property type="match status" value="1"/>
</dbReference>
<dbReference type="Proteomes" id="UP000824028">
    <property type="component" value="Unassembled WGS sequence"/>
</dbReference>
<gene>
    <name evidence="2" type="ORF">H9814_09510</name>
</gene>
<feature type="domain" description="Metallo-beta-lactamase" evidence="1">
    <location>
        <begin position="13"/>
        <end position="195"/>
    </location>
</feature>
<evidence type="ECO:0000259" key="1">
    <source>
        <dbReference type="SMART" id="SM00849"/>
    </source>
</evidence>
<dbReference type="InterPro" id="IPR001279">
    <property type="entry name" value="Metallo-B-lactamas"/>
</dbReference>
<comment type="caution">
    <text evidence="2">The sequence shown here is derived from an EMBL/GenBank/DDBJ whole genome shotgun (WGS) entry which is preliminary data.</text>
</comment>
<sequence length="267" mass="29670">MPLRFMSFASGSSGNCYYLGIGQQGILVDAGAATRTVRKHLRDAGIAMEDIRAVFITHDHADHIKGVVSLGERLHIPIYATARTHEGIGRSYCVKERLYTSARTLEKGVPVHVGDFCIEAFEVPHDGTDNVGYCIEADGHTIVFMTDLARVPASAEPFVARANYLVLEANYDTEMLQNGPYPPYLKERIAGPRGHLSNTAAAEFLATHWHPGLHHVWLCHLSQENNHPDLVLKTFELRLKEAGIQVGQDLQLTPLKRTTPSEMYELE</sequence>
<dbReference type="PANTHER" id="PTHR47619:SF1">
    <property type="entry name" value="EXODEOXYRIBONUCLEASE WALJ"/>
    <property type="match status" value="1"/>
</dbReference>
<dbReference type="EMBL" id="DXBX01000078">
    <property type="protein sequence ID" value="HIZ33751.1"/>
    <property type="molecule type" value="Genomic_DNA"/>
</dbReference>
<dbReference type="Gene3D" id="3.60.15.10">
    <property type="entry name" value="Ribonuclease Z/Hydroxyacylglutathione hydrolase-like"/>
    <property type="match status" value="1"/>
</dbReference>